<dbReference type="SMART" id="SM00432">
    <property type="entry name" value="MADS"/>
    <property type="match status" value="1"/>
</dbReference>
<dbReference type="InterPro" id="IPR033896">
    <property type="entry name" value="MEF2-like_N"/>
</dbReference>
<dbReference type="PRINTS" id="PR00404">
    <property type="entry name" value="MADSDOMAIN"/>
</dbReference>
<evidence type="ECO:0000256" key="3">
    <source>
        <dbReference type="ARBA" id="ARBA00023125"/>
    </source>
</evidence>
<dbReference type="PANTHER" id="PTHR48019">
    <property type="entry name" value="SERUM RESPONSE FACTOR HOMOLOG"/>
    <property type="match status" value="1"/>
</dbReference>
<dbReference type="Pfam" id="PF00319">
    <property type="entry name" value="SRF-TF"/>
    <property type="match status" value="1"/>
</dbReference>
<dbReference type="InterPro" id="IPR036879">
    <property type="entry name" value="TF_MADSbox_sf"/>
</dbReference>
<dbReference type="CDD" id="cd00265">
    <property type="entry name" value="MADS_MEF2_like"/>
    <property type="match status" value="1"/>
</dbReference>
<dbReference type="GO" id="GO:0045944">
    <property type="term" value="P:positive regulation of transcription by RNA polymerase II"/>
    <property type="evidence" value="ECO:0007669"/>
    <property type="project" value="InterPro"/>
</dbReference>
<reference evidence="7 8" key="1">
    <citation type="submission" date="2018-04" db="EMBL/GenBank/DDBJ databases">
        <authorList>
            <person name="Vogel A."/>
        </authorList>
    </citation>
    <scope>NUCLEOTIDE SEQUENCE [LARGE SCALE GENOMIC DNA]</scope>
</reference>
<sequence length="91" mass="10269">MGRAGRVEMKRIENGARRQVTFSKRRKGLFKKAAELSVLCDAQIALIVFSPQGKLFQYFSSSSSSSSKWWWGANIDDGARRRAVEYHPSTA</sequence>
<comment type="subcellular location">
    <subcellularLocation>
        <location evidence="1">Nucleus</location>
    </subcellularLocation>
</comment>
<evidence type="ECO:0000259" key="6">
    <source>
        <dbReference type="PROSITE" id="PS50066"/>
    </source>
</evidence>
<keyword evidence="8" id="KW-1185">Reference proteome</keyword>
<gene>
    <name evidence="7" type="ORF">CCAM_LOCUS41397</name>
</gene>
<feature type="domain" description="MADS-box" evidence="6">
    <location>
        <begin position="5"/>
        <end position="62"/>
    </location>
</feature>
<keyword evidence="5" id="KW-0539">Nucleus</keyword>
<proteinExistence type="predicted"/>
<dbReference type="EMBL" id="OOIL02006662">
    <property type="protein sequence ID" value="VFQ99621.1"/>
    <property type="molecule type" value="Genomic_DNA"/>
</dbReference>
<dbReference type="PROSITE" id="PS50066">
    <property type="entry name" value="MADS_BOX_2"/>
    <property type="match status" value="1"/>
</dbReference>
<dbReference type="GO" id="GO:0046983">
    <property type="term" value="F:protein dimerization activity"/>
    <property type="evidence" value="ECO:0007669"/>
    <property type="project" value="InterPro"/>
</dbReference>
<dbReference type="InterPro" id="IPR050142">
    <property type="entry name" value="MADS-box/MEF2_TF"/>
</dbReference>
<keyword evidence="3" id="KW-0238">DNA-binding</keyword>
<accession>A0A484NDZ4</accession>
<dbReference type="GO" id="GO:0000977">
    <property type="term" value="F:RNA polymerase II transcription regulatory region sequence-specific DNA binding"/>
    <property type="evidence" value="ECO:0007669"/>
    <property type="project" value="InterPro"/>
</dbReference>
<dbReference type="AlphaFoldDB" id="A0A484NDZ4"/>
<evidence type="ECO:0000256" key="5">
    <source>
        <dbReference type="ARBA" id="ARBA00023242"/>
    </source>
</evidence>
<keyword evidence="4" id="KW-0804">Transcription</keyword>
<dbReference type="GO" id="GO:0005634">
    <property type="term" value="C:nucleus"/>
    <property type="evidence" value="ECO:0007669"/>
    <property type="project" value="UniProtKB-SubCell"/>
</dbReference>
<evidence type="ECO:0000256" key="1">
    <source>
        <dbReference type="ARBA" id="ARBA00004123"/>
    </source>
</evidence>
<organism evidence="7 8">
    <name type="scientific">Cuscuta campestris</name>
    <dbReference type="NCBI Taxonomy" id="132261"/>
    <lineage>
        <taxon>Eukaryota</taxon>
        <taxon>Viridiplantae</taxon>
        <taxon>Streptophyta</taxon>
        <taxon>Embryophyta</taxon>
        <taxon>Tracheophyta</taxon>
        <taxon>Spermatophyta</taxon>
        <taxon>Magnoliopsida</taxon>
        <taxon>eudicotyledons</taxon>
        <taxon>Gunneridae</taxon>
        <taxon>Pentapetalae</taxon>
        <taxon>asterids</taxon>
        <taxon>lamiids</taxon>
        <taxon>Solanales</taxon>
        <taxon>Convolvulaceae</taxon>
        <taxon>Cuscuteae</taxon>
        <taxon>Cuscuta</taxon>
        <taxon>Cuscuta subgen. Grammica</taxon>
        <taxon>Cuscuta sect. Cleistogrammica</taxon>
    </lineage>
</organism>
<evidence type="ECO:0000313" key="8">
    <source>
        <dbReference type="Proteomes" id="UP000595140"/>
    </source>
</evidence>
<dbReference type="InterPro" id="IPR002100">
    <property type="entry name" value="TF_MADSbox"/>
</dbReference>
<dbReference type="SUPFAM" id="SSF55455">
    <property type="entry name" value="SRF-like"/>
    <property type="match status" value="1"/>
</dbReference>
<dbReference type="OrthoDB" id="1898716at2759"/>
<name>A0A484NDZ4_9ASTE</name>
<dbReference type="Gene3D" id="3.40.1810.10">
    <property type="entry name" value="Transcription factor, MADS-box"/>
    <property type="match status" value="1"/>
</dbReference>
<dbReference type="Proteomes" id="UP000595140">
    <property type="component" value="Unassembled WGS sequence"/>
</dbReference>
<evidence type="ECO:0000313" key="7">
    <source>
        <dbReference type="EMBL" id="VFQ99621.1"/>
    </source>
</evidence>
<evidence type="ECO:0000256" key="2">
    <source>
        <dbReference type="ARBA" id="ARBA00023015"/>
    </source>
</evidence>
<keyword evidence="2" id="KW-0805">Transcription regulation</keyword>
<evidence type="ECO:0000256" key="4">
    <source>
        <dbReference type="ARBA" id="ARBA00023163"/>
    </source>
</evidence>
<protein>
    <recommendedName>
        <fullName evidence="6">MADS-box domain-containing protein</fullName>
    </recommendedName>
</protein>